<evidence type="ECO:0000313" key="2">
    <source>
        <dbReference type="Proteomes" id="UP000095558"/>
    </source>
</evidence>
<dbReference type="Proteomes" id="UP000095558">
    <property type="component" value="Unassembled WGS sequence"/>
</dbReference>
<dbReference type="GeneID" id="83010809"/>
<dbReference type="RefSeq" id="WP_042395012.1">
    <property type="nucleotide sequence ID" value="NZ_CYYT01000024.1"/>
</dbReference>
<name>A0A174GP90_9CLOT</name>
<proteinExistence type="predicted"/>
<protein>
    <submittedName>
        <fullName evidence="1">YmaF family</fullName>
    </submittedName>
</protein>
<gene>
    <name evidence="1" type="ORF">ERS852470_03387</name>
</gene>
<dbReference type="Pfam" id="PF12788">
    <property type="entry name" value="YmaF"/>
    <property type="match status" value="1"/>
</dbReference>
<accession>A0A174GP90</accession>
<organism evidence="1 2">
    <name type="scientific">Clostridium disporicum</name>
    <dbReference type="NCBI Taxonomy" id="84024"/>
    <lineage>
        <taxon>Bacteria</taxon>
        <taxon>Bacillati</taxon>
        <taxon>Bacillota</taxon>
        <taxon>Clostridia</taxon>
        <taxon>Eubacteriales</taxon>
        <taxon>Clostridiaceae</taxon>
        <taxon>Clostridium</taxon>
    </lineage>
</organism>
<dbReference type="AlphaFoldDB" id="A0A174GP90"/>
<evidence type="ECO:0000313" key="1">
    <source>
        <dbReference type="EMBL" id="CUO79358.1"/>
    </source>
</evidence>
<dbReference type="InterPro" id="IPR024307">
    <property type="entry name" value="YmaF"/>
</dbReference>
<dbReference type="EMBL" id="CYZV01000053">
    <property type="protein sequence ID" value="CUO79358.1"/>
    <property type="molecule type" value="Genomic_DNA"/>
</dbReference>
<sequence>MSTRYNRCRYSNYQSDDNSENTVDDHVHEFEGSTMFAEECDDKHNHRFAGVTGEAIKYGKSHVHKLSTNTDFVDHHHKICDTTGPAIYVGNGKHVHLVKGYTTTVDGHRHEYIFATLIEAPTVDESNSDC</sequence>
<reference evidence="1 2" key="1">
    <citation type="submission" date="2015-09" db="EMBL/GenBank/DDBJ databases">
        <authorList>
            <consortium name="Pathogen Informatics"/>
        </authorList>
    </citation>
    <scope>NUCLEOTIDE SEQUENCE [LARGE SCALE GENOMIC DNA]</scope>
    <source>
        <strain evidence="1 2">2789STDY5834855</strain>
    </source>
</reference>